<feature type="domain" description="RagB/SusD" evidence="6">
    <location>
        <begin position="320"/>
        <end position="415"/>
    </location>
</feature>
<reference evidence="8" key="3">
    <citation type="submission" date="2019-09" db="EMBL/GenBank/DDBJ databases">
        <authorList>
            <person name="Zhang D.-C."/>
        </authorList>
    </citation>
    <scope>NUCLEOTIDE SEQUENCE</scope>
    <source>
        <strain evidence="8">RU-4-M-4</strain>
    </source>
</reference>
<evidence type="ECO:0000256" key="4">
    <source>
        <dbReference type="ARBA" id="ARBA00023136"/>
    </source>
</evidence>
<dbReference type="GO" id="GO:0009279">
    <property type="term" value="C:cell outer membrane"/>
    <property type="evidence" value="ECO:0007669"/>
    <property type="project" value="UniProtKB-SubCell"/>
</dbReference>
<keyword evidence="5" id="KW-0998">Cell outer membrane</keyword>
<evidence type="ECO:0000256" key="2">
    <source>
        <dbReference type="ARBA" id="ARBA00006275"/>
    </source>
</evidence>
<accession>A0A5M7B9E3</accession>
<evidence type="ECO:0000259" key="7">
    <source>
        <dbReference type="Pfam" id="PF14322"/>
    </source>
</evidence>
<evidence type="ECO:0000313" key="8">
    <source>
        <dbReference type="EMBL" id="KAA5826226.1"/>
    </source>
</evidence>
<evidence type="ECO:0000256" key="1">
    <source>
        <dbReference type="ARBA" id="ARBA00004442"/>
    </source>
</evidence>
<dbReference type="AlphaFoldDB" id="A0A5M7B9E3"/>
<proteinExistence type="inferred from homology"/>
<dbReference type="EMBL" id="VMBF01000002">
    <property type="protein sequence ID" value="TSJ80264.1"/>
    <property type="molecule type" value="Genomic_DNA"/>
</dbReference>
<dbReference type="Gene3D" id="1.25.40.390">
    <property type="match status" value="1"/>
</dbReference>
<keyword evidence="4" id="KW-0472">Membrane</keyword>
<dbReference type="InterPro" id="IPR011990">
    <property type="entry name" value="TPR-like_helical_dom_sf"/>
</dbReference>
<dbReference type="EMBL" id="VWRS01000002">
    <property type="protein sequence ID" value="KAA5826226.1"/>
    <property type="molecule type" value="Genomic_DNA"/>
</dbReference>
<dbReference type="InterPro" id="IPR033985">
    <property type="entry name" value="SusD-like_N"/>
</dbReference>
<evidence type="ECO:0000259" key="6">
    <source>
        <dbReference type="Pfam" id="PF07980"/>
    </source>
</evidence>
<evidence type="ECO:0000313" key="9">
    <source>
        <dbReference type="EMBL" id="TSJ80264.1"/>
    </source>
</evidence>
<dbReference type="InterPro" id="IPR012944">
    <property type="entry name" value="SusD_RagB_dom"/>
</dbReference>
<dbReference type="Proteomes" id="UP000315145">
    <property type="component" value="Unassembled WGS sequence"/>
</dbReference>
<evidence type="ECO:0000313" key="11">
    <source>
        <dbReference type="Proteomes" id="UP000322315"/>
    </source>
</evidence>
<keyword evidence="3" id="KW-0732">Signal</keyword>
<dbReference type="OrthoDB" id="5694214at2"/>
<evidence type="ECO:0000256" key="3">
    <source>
        <dbReference type="ARBA" id="ARBA00022729"/>
    </source>
</evidence>
<gene>
    <name evidence="8" type="ORF">F2B50_05275</name>
    <name evidence="9" type="ORF">FPF71_05275</name>
</gene>
<reference evidence="8 11" key="1">
    <citation type="journal article" date="2015" name="Int. J. Syst. Evol. Microbiol.">
        <title>Algibacter amylolyticus sp. nov., isolated from intertidal sediment.</title>
        <authorList>
            <person name="Zhang D.C."/>
            <person name="Wu J."/>
            <person name="Neuner K."/>
            <person name="Yao J."/>
            <person name="Margesin R."/>
        </authorList>
    </citation>
    <scope>NUCLEOTIDE SEQUENCE [LARGE SCALE GENOMIC DNA]</scope>
    <source>
        <strain evidence="8 11">RU-4-M-4</strain>
    </source>
</reference>
<dbReference type="SUPFAM" id="SSF48452">
    <property type="entry name" value="TPR-like"/>
    <property type="match status" value="1"/>
</dbReference>
<organism evidence="8 11">
    <name type="scientific">Algibacter amylolyticus</name>
    <dbReference type="NCBI Taxonomy" id="1608400"/>
    <lineage>
        <taxon>Bacteria</taxon>
        <taxon>Pseudomonadati</taxon>
        <taxon>Bacteroidota</taxon>
        <taxon>Flavobacteriia</taxon>
        <taxon>Flavobacteriales</taxon>
        <taxon>Flavobacteriaceae</taxon>
        <taxon>Algibacter</taxon>
    </lineage>
</organism>
<reference evidence="9 10" key="2">
    <citation type="submission" date="2019-07" db="EMBL/GenBank/DDBJ databases">
        <title>Algibacter marinivivus sp. nov., isolated from the surface of a marine red alga.</title>
        <authorList>
            <person name="Zhong X."/>
            <person name="Xu W."/>
            <person name="Zhang Y."/>
            <person name="Zhang Q."/>
            <person name="Du Z."/>
        </authorList>
    </citation>
    <scope>NUCLEOTIDE SEQUENCE [LARGE SCALE GENOMIC DNA]</scope>
    <source>
        <strain evidence="9 10">RU-4-M-4</strain>
    </source>
</reference>
<sequence>MKYIYITLVSMLLITACDNELDQSPSLDLEASNLVEFAPVLNAAYYYQTGVAMPQAVLGDFRADNMLMLEDPFTSIDTYNADLAGGDMTGAFFTPVYRNLYKAILSTNNIIENSTDATEVAEAKFLRALSYFKLVLVFGDVPVNLSATPSTSDLSIFERQPVADIYNNVIIPDFQDAIAGLDNSDIASGRASQIAARAFLGKVYMHNGDFGPAATELGAVVSSASAAGITLEPNFADVVTDVSSEIIFATKISGSISNADGSSSSSTFSGWFSGGDTKSSTPLDPRLTAAFDASGAAGGGTDLRKALTIDETAGIGVKYTGGADQDFIEMRLSDVILMYAEALNENNTAASTVLPLLDPIRTRAGLTSLTGTVSSQADVRQVIYDERRVELALEGHRWFDLVRTGTVDAEMGQAINSNYYVFPIPNSEILATNGVIKQNDGY</sequence>
<protein>
    <submittedName>
        <fullName evidence="8">RagB/SusD family nutrient uptake outer membrane protein</fullName>
    </submittedName>
</protein>
<name>A0A5M7B9E3_9FLAO</name>
<comment type="caution">
    <text evidence="8">The sequence shown here is derived from an EMBL/GenBank/DDBJ whole genome shotgun (WGS) entry which is preliminary data.</text>
</comment>
<evidence type="ECO:0000256" key="5">
    <source>
        <dbReference type="ARBA" id="ARBA00023237"/>
    </source>
</evidence>
<dbReference type="Proteomes" id="UP000322315">
    <property type="component" value="Unassembled WGS sequence"/>
</dbReference>
<dbReference type="Pfam" id="PF07980">
    <property type="entry name" value="SusD_RagB"/>
    <property type="match status" value="1"/>
</dbReference>
<comment type="subcellular location">
    <subcellularLocation>
        <location evidence="1">Cell outer membrane</location>
    </subcellularLocation>
</comment>
<keyword evidence="10" id="KW-1185">Reference proteome</keyword>
<feature type="domain" description="SusD-like N-terminal" evidence="7">
    <location>
        <begin position="91"/>
        <end position="205"/>
    </location>
</feature>
<dbReference type="PROSITE" id="PS51257">
    <property type="entry name" value="PROKAR_LIPOPROTEIN"/>
    <property type="match status" value="1"/>
</dbReference>
<comment type="similarity">
    <text evidence="2">Belongs to the SusD family.</text>
</comment>
<evidence type="ECO:0000313" key="10">
    <source>
        <dbReference type="Proteomes" id="UP000315145"/>
    </source>
</evidence>
<dbReference type="Pfam" id="PF14322">
    <property type="entry name" value="SusD-like_3"/>
    <property type="match status" value="1"/>
</dbReference>
<dbReference type="RefSeq" id="WP_144115639.1">
    <property type="nucleotide sequence ID" value="NZ_JACHGE010000004.1"/>
</dbReference>